<feature type="region of interest" description="Disordered" evidence="1">
    <location>
        <begin position="581"/>
        <end position="622"/>
    </location>
</feature>
<feature type="compositionally biased region" description="Basic and acidic residues" evidence="1">
    <location>
        <begin position="599"/>
        <end position="610"/>
    </location>
</feature>
<dbReference type="InterPro" id="IPR029058">
    <property type="entry name" value="AB_hydrolase_fold"/>
</dbReference>
<dbReference type="Proteomes" id="UP000305948">
    <property type="component" value="Unassembled WGS sequence"/>
</dbReference>
<feature type="compositionally biased region" description="Basic and acidic residues" evidence="1">
    <location>
        <begin position="507"/>
        <end position="533"/>
    </location>
</feature>
<keyword evidence="2" id="KW-0378">Hydrolase</keyword>
<dbReference type="SUPFAM" id="SSF53474">
    <property type="entry name" value="alpha/beta-Hydrolases"/>
    <property type="match status" value="1"/>
</dbReference>
<feature type="region of interest" description="Disordered" evidence="1">
    <location>
        <begin position="507"/>
        <end position="561"/>
    </location>
</feature>
<feature type="region of interest" description="Disordered" evidence="1">
    <location>
        <begin position="289"/>
        <end position="323"/>
    </location>
</feature>
<evidence type="ECO:0000256" key="1">
    <source>
        <dbReference type="SAM" id="MobiDB-lite"/>
    </source>
</evidence>
<protein>
    <submittedName>
        <fullName evidence="2">Alpha/beta-hydrolase</fullName>
    </submittedName>
</protein>
<accession>A0A5C3MUL0</accession>
<gene>
    <name evidence="2" type="ORF">OE88DRAFT_1713881</name>
</gene>
<feature type="compositionally biased region" description="Basic and acidic residues" evidence="1">
    <location>
        <begin position="289"/>
        <end position="303"/>
    </location>
</feature>
<feature type="compositionally biased region" description="Basic and acidic residues" evidence="1">
    <location>
        <begin position="541"/>
        <end position="561"/>
    </location>
</feature>
<dbReference type="AlphaFoldDB" id="A0A5C3MUL0"/>
<proteinExistence type="predicted"/>
<dbReference type="EMBL" id="ML213518">
    <property type="protein sequence ID" value="TFK48770.1"/>
    <property type="molecule type" value="Genomic_DNA"/>
</dbReference>
<dbReference type="STRING" id="5364.A0A5C3MUL0"/>
<dbReference type="Gene3D" id="3.40.50.1820">
    <property type="entry name" value="alpha/beta hydrolase"/>
    <property type="match status" value="1"/>
</dbReference>
<dbReference type="OrthoDB" id="5592486at2759"/>
<keyword evidence="3" id="KW-1185">Reference proteome</keyword>
<dbReference type="GO" id="GO:0016787">
    <property type="term" value="F:hydrolase activity"/>
    <property type="evidence" value="ECO:0007669"/>
    <property type="project" value="UniProtKB-KW"/>
</dbReference>
<sequence>MNSALSLYAPVYVLLRRVVNVFSALSISNQYLLYHNAKPRTEGNLLKLRVQGDGAEHVGDSTIEYVDVGITHCVPSSGVSNENPWVDGRRSLVFALSKIAHIFPPVDAALEKGGPETHNSPPSPEPEQLPERHQPKRLDTIHQLLQNPVLYDPLRTPRNPIALCHGLYGFDVRGPSSFPSLQMHYWSNVLQILKNKVGAEVIVTSVPSTGSISSRAEELDKALKERAPGKGINFLAHSMGGLDCRHLISNIKPKEYTPVSLTTVGTPHRGSPFMDWCTQRIGIGRLAREEKDRLKAKESKTVESKSSSPTDSDQKPPHPSSFPLSISSFPSSFTTFLLSIVDSPAYANLTSTYLNDVFNPATPDSPHVKYLSVAARIQSVAIWHPFWLPKMVLDGIEQRERAKLRKEGEEMLTQKGWTREDYIRAEGRPPVWEREDEWGNDGLVTVQSARWGEFLGIMEGCDHWDIRGARGLELDIDLPNVSFGIGNSFGEGWSLSDWTRFVTAWRKEEKKKEDEKGDGKQERTEKKEKEETISKAVEAGEEGRAQREQGKDSEHDDDFLKNSTEKLSAVFDWLVEQVPTPAKSGISPLASASRGKSVSPDEKSAKEQSKKSKKPAAKNELETKEDLERFYVALSRKLYDEGL</sequence>
<dbReference type="PANTHER" id="PTHR11440">
    <property type="entry name" value="LECITHIN-CHOLESTEROL ACYLTRANSFERASE-RELATED"/>
    <property type="match status" value="1"/>
</dbReference>
<reference evidence="2 3" key="1">
    <citation type="journal article" date="2019" name="Nat. Ecol. Evol.">
        <title>Megaphylogeny resolves global patterns of mushroom evolution.</title>
        <authorList>
            <person name="Varga T."/>
            <person name="Krizsan K."/>
            <person name="Foldi C."/>
            <person name="Dima B."/>
            <person name="Sanchez-Garcia M."/>
            <person name="Sanchez-Ramirez S."/>
            <person name="Szollosi G.J."/>
            <person name="Szarkandi J.G."/>
            <person name="Papp V."/>
            <person name="Albert L."/>
            <person name="Andreopoulos W."/>
            <person name="Angelini C."/>
            <person name="Antonin V."/>
            <person name="Barry K.W."/>
            <person name="Bougher N.L."/>
            <person name="Buchanan P."/>
            <person name="Buyck B."/>
            <person name="Bense V."/>
            <person name="Catcheside P."/>
            <person name="Chovatia M."/>
            <person name="Cooper J."/>
            <person name="Damon W."/>
            <person name="Desjardin D."/>
            <person name="Finy P."/>
            <person name="Geml J."/>
            <person name="Haridas S."/>
            <person name="Hughes K."/>
            <person name="Justo A."/>
            <person name="Karasinski D."/>
            <person name="Kautmanova I."/>
            <person name="Kiss B."/>
            <person name="Kocsube S."/>
            <person name="Kotiranta H."/>
            <person name="LaButti K.M."/>
            <person name="Lechner B.E."/>
            <person name="Liimatainen K."/>
            <person name="Lipzen A."/>
            <person name="Lukacs Z."/>
            <person name="Mihaltcheva S."/>
            <person name="Morgado L.N."/>
            <person name="Niskanen T."/>
            <person name="Noordeloos M.E."/>
            <person name="Ohm R.A."/>
            <person name="Ortiz-Santana B."/>
            <person name="Ovrebo C."/>
            <person name="Racz N."/>
            <person name="Riley R."/>
            <person name="Savchenko A."/>
            <person name="Shiryaev A."/>
            <person name="Soop K."/>
            <person name="Spirin V."/>
            <person name="Szebenyi C."/>
            <person name="Tomsovsky M."/>
            <person name="Tulloss R.E."/>
            <person name="Uehling J."/>
            <person name="Grigoriev I.V."/>
            <person name="Vagvolgyi C."/>
            <person name="Papp T."/>
            <person name="Martin F.M."/>
            <person name="Miettinen O."/>
            <person name="Hibbett D.S."/>
            <person name="Nagy L.G."/>
        </authorList>
    </citation>
    <scope>NUCLEOTIDE SEQUENCE [LARGE SCALE GENOMIC DNA]</scope>
    <source>
        <strain evidence="2 3">OMC1185</strain>
    </source>
</reference>
<name>A0A5C3MUL0_9AGAM</name>
<organism evidence="2 3">
    <name type="scientific">Heliocybe sulcata</name>
    <dbReference type="NCBI Taxonomy" id="5364"/>
    <lineage>
        <taxon>Eukaryota</taxon>
        <taxon>Fungi</taxon>
        <taxon>Dikarya</taxon>
        <taxon>Basidiomycota</taxon>
        <taxon>Agaricomycotina</taxon>
        <taxon>Agaricomycetes</taxon>
        <taxon>Gloeophyllales</taxon>
        <taxon>Gloeophyllaceae</taxon>
        <taxon>Heliocybe</taxon>
    </lineage>
</organism>
<feature type="region of interest" description="Disordered" evidence="1">
    <location>
        <begin position="110"/>
        <end position="132"/>
    </location>
</feature>
<evidence type="ECO:0000313" key="3">
    <source>
        <dbReference type="Proteomes" id="UP000305948"/>
    </source>
</evidence>
<evidence type="ECO:0000313" key="2">
    <source>
        <dbReference type="EMBL" id="TFK48770.1"/>
    </source>
</evidence>